<keyword evidence="2" id="KW-1133">Transmembrane helix</keyword>
<feature type="transmembrane region" description="Helical" evidence="2">
    <location>
        <begin position="107"/>
        <end position="129"/>
    </location>
</feature>
<keyword evidence="2" id="KW-0472">Membrane</keyword>
<evidence type="ECO:0000313" key="3">
    <source>
        <dbReference type="EMBL" id="KAK6992417.1"/>
    </source>
</evidence>
<sequence length="287" mass="31117">MPESGVRFGRNGGLWVKTELTVLLGLHEDGVDVGVEHWPGDLNGKLADEAKLLRVDLASQSQVEREPQRRVEFAASGLFFGIASNPLLQQISAPDARDPLGGLARRAFLAFPGIIAVVCALGTVSNIIMEFNTGIYSSSMIYSEISTPGPCLKGPTLPYPHNFNPSEAPSFSGLAPQSRYSDASRSRQTCIFIASSESHLCCNECITRRLKLPIALQILLIAVDCDNGSPRDVWRVHGNNLKTSSSQVQGYETAAWGLDTPNLGYSSQKNNPDSGSEDFYCGDNLRK</sequence>
<reference evidence="3 4" key="1">
    <citation type="journal article" date="2024" name="J Genomics">
        <title>Draft genome sequencing and assembly of Favolaschia claudopus CIRM-BRFM 2984 isolated from oak limbs.</title>
        <authorList>
            <person name="Navarro D."/>
            <person name="Drula E."/>
            <person name="Chaduli D."/>
            <person name="Cazenave R."/>
            <person name="Ahrendt S."/>
            <person name="Wang J."/>
            <person name="Lipzen A."/>
            <person name="Daum C."/>
            <person name="Barry K."/>
            <person name="Grigoriev I.V."/>
            <person name="Favel A."/>
            <person name="Rosso M.N."/>
            <person name="Martin F."/>
        </authorList>
    </citation>
    <scope>NUCLEOTIDE SEQUENCE [LARGE SCALE GENOMIC DNA]</scope>
    <source>
        <strain evidence="3 4">CIRM-BRFM 2984</strain>
    </source>
</reference>
<protein>
    <submittedName>
        <fullName evidence="3">Uncharacterized protein</fullName>
    </submittedName>
</protein>
<organism evidence="3 4">
    <name type="scientific">Favolaschia claudopus</name>
    <dbReference type="NCBI Taxonomy" id="2862362"/>
    <lineage>
        <taxon>Eukaryota</taxon>
        <taxon>Fungi</taxon>
        <taxon>Dikarya</taxon>
        <taxon>Basidiomycota</taxon>
        <taxon>Agaricomycotina</taxon>
        <taxon>Agaricomycetes</taxon>
        <taxon>Agaricomycetidae</taxon>
        <taxon>Agaricales</taxon>
        <taxon>Marasmiineae</taxon>
        <taxon>Mycenaceae</taxon>
        <taxon>Favolaschia</taxon>
    </lineage>
</organism>
<evidence type="ECO:0000313" key="4">
    <source>
        <dbReference type="Proteomes" id="UP001362999"/>
    </source>
</evidence>
<evidence type="ECO:0000256" key="1">
    <source>
        <dbReference type="SAM" id="MobiDB-lite"/>
    </source>
</evidence>
<keyword evidence="4" id="KW-1185">Reference proteome</keyword>
<comment type="caution">
    <text evidence="3">The sequence shown here is derived from an EMBL/GenBank/DDBJ whole genome shotgun (WGS) entry which is preliminary data.</text>
</comment>
<proteinExistence type="predicted"/>
<dbReference type="Proteomes" id="UP001362999">
    <property type="component" value="Unassembled WGS sequence"/>
</dbReference>
<evidence type="ECO:0000256" key="2">
    <source>
        <dbReference type="SAM" id="Phobius"/>
    </source>
</evidence>
<dbReference type="AlphaFoldDB" id="A0AAV9ZVA0"/>
<feature type="region of interest" description="Disordered" evidence="1">
    <location>
        <begin position="263"/>
        <end position="287"/>
    </location>
</feature>
<name>A0AAV9ZVA0_9AGAR</name>
<accession>A0AAV9ZVA0</accession>
<gene>
    <name evidence="3" type="ORF">R3P38DRAFT_2802877</name>
</gene>
<feature type="compositionally biased region" description="Polar residues" evidence="1">
    <location>
        <begin position="263"/>
        <end position="274"/>
    </location>
</feature>
<dbReference type="EMBL" id="JAWWNJ010000111">
    <property type="protein sequence ID" value="KAK6992417.1"/>
    <property type="molecule type" value="Genomic_DNA"/>
</dbReference>
<keyword evidence="2" id="KW-0812">Transmembrane</keyword>